<keyword evidence="1" id="KW-1133">Transmembrane helix</keyword>
<proteinExistence type="predicted"/>
<name>A0AA46DG11_9BURK</name>
<gene>
    <name evidence="2" type="ORF">EV676_10210</name>
</gene>
<dbReference type="AlphaFoldDB" id="A0AA46DG11"/>
<accession>A0AA46DG11</accession>
<organism evidence="2 3">
    <name type="scientific">Caldimonas thermodepolymerans</name>
    <dbReference type="NCBI Taxonomy" id="215580"/>
    <lineage>
        <taxon>Bacteria</taxon>
        <taxon>Pseudomonadati</taxon>
        <taxon>Pseudomonadota</taxon>
        <taxon>Betaproteobacteria</taxon>
        <taxon>Burkholderiales</taxon>
        <taxon>Sphaerotilaceae</taxon>
        <taxon>Caldimonas</taxon>
    </lineage>
</organism>
<keyword evidence="1" id="KW-0812">Transmembrane</keyword>
<protein>
    <submittedName>
        <fullName evidence="2">Uncharacterized protein</fullName>
    </submittedName>
</protein>
<evidence type="ECO:0000313" key="3">
    <source>
        <dbReference type="Proteomes" id="UP000294772"/>
    </source>
</evidence>
<comment type="caution">
    <text evidence="2">The sequence shown here is derived from an EMBL/GenBank/DDBJ whole genome shotgun (WGS) entry which is preliminary data.</text>
</comment>
<reference evidence="2 3" key="1">
    <citation type="submission" date="2019-03" db="EMBL/GenBank/DDBJ databases">
        <title>Genomic Encyclopedia of Type Strains, Phase IV (KMG-IV): sequencing the most valuable type-strain genomes for metagenomic binning, comparative biology and taxonomic classification.</title>
        <authorList>
            <person name="Goeker M."/>
        </authorList>
    </citation>
    <scope>NUCLEOTIDE SEQUENCE [LARGE SCALE GENOMIC DNA]</scope>
    <source>
        <strain evidence="2 3">DSM 15264</strain>
    </source>
</reference>
<keyword evidence="1" id="KW-0472">Membrane</keyword>
<evidence type="ECO:0000256" key="1">
    <source>
        <dbReference type="SAM" id="Phobius"/>
    </source>
</evidence>
<dbReference type="Proteomes" id="UP000294772">
    <property type="component" value="Unassembled WGS sequence"/>
</dbReference>
<feature type="transmembrane region" description="Helical" evidence="1">
    <location>
        <begin position="9"/>
        <end position="30"/>
    </location>
</feature>
<sequence>MDTPRSTPLWLRALLWALALAALAAVFMWYQQPDLMVEIANQIWSCF</sequence>
<evidence type="ECO:0000313" key="2">
    <source>
        <dbReference type="EMBL" id="TCP08508.1"/>
    </source>
</evidence>
<dbReference type="RefSeq" id="WP_165908620.1">
    <property type="nucleotide sequence ID" value="NZ_CALFFA010000065.1"/>
</dbReference>
<dbReference type="EMBL" id="SLXF01000002">
    <property type="protein sequence ID" value="TCP08508.1"/>
    <property type="molecule type" value="Genomic_DNA"/>
</dbReference>